<feature type="repeat" description="TPR" evidence="1">
    <location>
        <begin position="713"/>
        <end position="746"/>
    </location>
</feature>
<gene>
    <name evidence="2" type="ORF">HZF24_10245</name>
</gene>
<dbReference type="InterPro" id="IPR027417">
    <property type="entry name" value="P-loop_NTPase"/>
</dbReference>
<dbReference type="PANTHER" id="PTHR10098:SF108">
    <property type="entry name" value="TETRATRICOPEPTIDE REPEAT PROTEIN 28"/>
    <property type="match status" value="1"/>
</dbReference>
<protein>
    <recommendedName>
        <fullName evidence="4">Tetratricopeptide repeat-containing protein</fullName>
    </recommendedName>
</protein>
<proteinExistence type="predicted"/>
<dbReference type="RefSeq" id="WP_179238224.1">
    <property type="nucleotide sequence ID" value="NZ_JACBNQ010000010.1"/>
</dbReference>
<dbReference type="SMART" id="SM00028">
    <property type="entry name" value="TPR"/>
    <property type="match status" value="2"/>
</dbReference>
<evidence type="ECO:0008006" key="4">
    <source>
        <dbReference type="Google" id="ProtNLM"/>
    </source>
</evidence>
<dbReference type="Pfam" id="PF13424">
    <property type="entry name" value="TPR_12"/>
    <property type="match status" value="1"/>
</dbReference>
<dbReference type="InterPro" id="IPR011990">
    <property type="entry name" value="TPR-like_helical_dom_sf"/>
</dbReference>
<dbReference type="SUPFAM" id="SSF52540">
    <property type="entry name" value="P-loop containing nucleoside triphosphate hydrolases"/>
    <property type="match status" value="1"/>
</dbReference>
<name>A0A974GWX7_SEDHY</name>
<dbReference type="InterPro" id="IPR019734">
    <property type="entry name" value="TPR_rpt"/>
</dbReference>
<dbReference type="Gene3D" id="1.25.40.10">
    <property type="entry name" value="Tetratricopeptide repeat domain"/>
    <property type="match status" value="1"/>
</dbReference>
<keyword evidence="3" id="KW-1185">Reference proteome</keyword>
<dbReference type="Pfam" id="PF13181">
    <property type="entry name" value="TPR_8"/>
    <property type="match status" value="1"/>
</dbReference>
<dbReference type="PROSITE" id="PS50005">
    <property type="entry name" value="TPR"/>
    <property type="match status" value="1"/>
</dbReference>
<evidence type="ECO:0000313" key="3">
    <source>
        <dbReference type="Proteomes" id="UP000611629"/>
    </source>
</evidence>
<comment type="caution">
    <text evidence="2">The sequence shown here is derived from an EMBL/GenBank/DDBJ whole genome shotgun (WGS) entry which is preliminary data.</text>
</comment>
<sequence length="810" mass="94139">MVLFNDSSLFKSHIPAKEFINRETPRNIFYSAIDNSNTLKKNVIMYYGIGGIGKSSLIKNLKDYANKKNILYSFVDFDDPAFRLPFKALIELKKNLNIPMPHFDVAAALCFIKRNPELKFNDKSLFEGNAIKIMKSMSSLEQTGILTSILGLTEVIYDKYADKIKLNKEIKKHLEILKGKSSNEIEKELPDYFAYDVIKFLYKENRDNCVFFFDTYESLWDKGRNESNRLKNDSWIRRLVLNIPNAIFVISGREKIQWELEDEQWSTNISYVSLDVLRRDFAVKYLDICEIKDEKIQSKIIDSAKGHPYYLDLCVDTYYKLLNTDRQISVDSFGRGRIEIQECFLKNLSDSEINTLRVLVIPRFYDNIIFELLINTFQTGYSVINMESFNSFSFVKRDKNNKYFIHVLMRDEIKSHMSEQLKTSVNAKMVSYYENKLSDRDIFVDDIKYLFAELLYHLKDSCTDQDLVNYIENNQLQIIKKLQFSGETSYLLDQFLDLFYTNKSTIEGTEFFSIMIDMIHLSGKYSEAVQIISDYLGSFSLKDIVNSSYRLDLFIRKVHHMMFYTPLKTLKYEMDKVMNVFSEQENLRIQYCEILFMMGAHIYLPLGDFENAKSCLNKSICIARAIGSNNLICRGLRKYSELLCAKGKLDAAERICKTAIEIADKNSLTRYELYLNCVLGEINRLNGLVNESIKIFDDALPVATSLGIKGWIGHINLSLGNCYADLGNYDLAKEFYEKALCIYNDVEQKWGIINASYAIQRLLLISGNAQNIAMLDHLSLESKRMGYTKISKYIEQTKNGELHVFHFEFL</sequence>
<dbReference type="PANTHER" id="PTHR10098">
    <property type="entry name" value="RAPSYN-RELATED"/>
    <property type="match status" value="1"/>
</dbReference>
<reference evidence="2" key="1">
    <citation type="submission" date="2020-07" db="EMBL/GenBank/DDBJ databases">
        <title>Genomic analysis of a strain of Sedimentibacter Hydroxybenzoicus DSM7310.</title>
        <authorList>
            <person name="Ma S."/>
        </authorList>
    </citation>
    <scope>NUCLEOTIDE SEQUENCE</scope>
    <source>
        <strain evidence="2">DSM 7310</strain>
    </source>
</reference>
<accession>A0A974GWX7</accession>
<evidence type="ECO:0000256" key="1">
    <source>
        <dbReference type="PROSITE-ProRule" id="PRU00339"/>
    </source>
</evidence>
<dbReference type="AlphaFoldDB" id="A0A974GWX7"/>
<dbReference type="EMBL" id="JACBNQ010000010">
    <property type="protein sequence ID" value="NYB74515.1"/>
    <property type="molecule type" value="Genomic_DNA"/>
</dbReference>
<organism evidence="2 3">
    <name type="scientific">Sedimentibacter hydroxybenzoicus DSM 7310</name>
    <dbReference type="NCBI Taxonomy" id="1123245"/>
    <lineage>
        <taxon>Bacteria</taxon>
        <taxon>Bacillati</taxon>
        <taxon>Bacillota</taxon>
        <taxon>Tissierellia</taxon>
        <taxon>Sedimentibacter</taxon>
    </lineage>
</organism>
<dbReference type="Proteomes" id="UP000611629">
    <property type="component" value="Unassembled WGS sequence"/>
</dbReference>
<dbReference type="SUPFAM" id="SSF48452">
    <property type="entry name" value="TPR-like"/>
    <property type="match status" value="2"/>
</dbReference>
<evidence type="ECO:0000313" key="2">
    <source>
        <dbReference type="EMBL" id="NYB74515.1"/>
    </source>
</evidence>
<dbReference type="Gene3D" id="3.40.50.300">
    <property type="entry name" value="P-loop containing nucleotide triphosphate hydrolases"/>
    <property type="match status" value="1"/>
</dbReference>
<keyword evidence="1" id="KW-0802">TPR repeat</keyword>